<evidence type="ECO:0000313" key="1">
    <source>
        <dbReference type="EMBL" id="QQK08185.1"/>
    </source>
</evidence>
<gene>
    <name evidence="1" type="ORF">JFY71_01220</name>
</gene>
<organism evidence="1 2">
    <name type="scientific">Miniphocaeibacter halophilus</name>
    <dbReference type="NCBI Taxonomy" id="2931922"/>
    <lineage>
        <taxon>Bacteria</taxon>
        <taxon>Bacillati</taxon>
        <taxon>Bacillota</taxon>
        <taxon>Tissierellia</taxon>
        <taxon>Tissierellales</taxon>
        <taxon>Peptoniphilaceae</taxon>
        <taxon>Miniphocaeibacter</taxon>
    </lineage>
</organism>
<dbReference type="EMBL" id="CP066744">
    <property type="protein sequence ID" value="QQK08185.1"/>
    <property type="molecule type" value="Genomic_DNA"/>
</dbReference>
<evidence type="ECO:0000313" key="2">
    <source>
        <dbReference type="Proteomes" id="UP000595814"/>
    </source>
</evidence>
<dbReference type="Proteomes" id="UP000595814">
    <property type="component" value="Chromosome"/>
</dbReference>
<protein>
    <submittedName>
        <fullName evidence="1">Serine/threonine-protein phosphatase</fullName>
    </submittedName>
</protein>
<sequence>MFGKKNNVKTINSVLKANNKRISDYLPDWIRIIDPSGIILYENEVMIDSNGNNEGENCYDENNIERGIPLGTRVSEFESKYYSSKNIEFEGDTYLVRSTPIYNENGEVFAIVESFRNITIEVISIKRYEKVAKQTRKELNDAKNVQKALLPDKGDHNGICVDYRYIPSQFLSGDMFDIISLDQDTICLYIADVVGHGVSASLITMFIRQTVRSLVKSQKAITPNLLLGELTKRFAELNLEDNKYFTIFYGVYTISKNEFIYVNAGHNAVPIKMSEDGSIELIEGTGLPISFIFAKGKYIESKIKLNIGDKILFYTDGITETKDYFNEFYGIDRLIQVMKKNRGNMLDNIVNSVSAYRWGAQEDDIAIMLIERLEDENDCEARFN</sequence>
<name>A0AC61MRL5_9FIRM</name>
<keyword evidence="2" id="KW-1185">Reference proteome</keyword>
<accession>A0AC61MRL5</accession>
<proteinExistence type="predicted"/>
<reference evidence="1 2" key="1">
    <citation type="journal article" date="2022" name="Int. J. Syst. Evol. Microbiol.">
        <title>Miniphocaeibacter halophilus sp. nov., an ammonium-tolerant acetate-producing bacterium isolated from a biogas system.</title>
        <authorList>
            <person name="Schnurer A."/>
            <person name="Singh A."/>
            <person name="Bi S."/>
            <person name="Qiao W."/>
            <person name="Westerholm M."/>
        </authorList>
    </citation>
    <scope>NUCLEOTIDE SEQUENCE [LARGE SCALE GENOMIC DNA]</scope>
    <source>
        <strain evidence="1 2">AMB_01</strain>
    </source>
</reference>